<dbReference type="GO" id="GO:0008168">
    <property type="term" value="F:methyltransferase activity"/>
    <property type="evidence" value="ECO:0007669"/>
    <property type="project" value="UniProtKB-KW"/>
</dbReference>
<dbReference type="Pfam" id="PF00111">
    <property type="entry name" value="Fer2"/>
    <property type="match status" value="1"/>
</dbReference>
<keyword evidence="3" id="KW-0479">Metal-binding</keyword>
<dbReference type="STRING" id="938405.SAMN02927895_02759"/>
<feature type="domain" description="FAD-binding FR-type" evidence="8">
    <location>
        <begin position="1"/>
        <end position="106"/>
    </location>
</feature>
<name>A0A1G6QHX2_9PROT</name>
<dbReference type="GO" id="GO:0046872">
    <property type="term" value="F:metal ion binding"/>
    <property type="evidence" value="ECO:0007669"/>
    <property type="project" value="UniProtKB-KW"/>
</dbReference>
<dbReference type="SUPFAM" id="SSF54292">
    <property type="entry name" value="2Fe-2S ferredoxin-like"/>
    <property type="match status" value="1"/>
</dbReference>
<dbReference type="PROSITE" id="PS51384">
    <property type="entry name" value="FAD_FR"/>
    <property type="match status" value="1"/>
</dbReference>
<protein>
    <submittedName>
        <fullName evidence="9">Vanillate O-demethylase ferredoxin subunit</fullName>
    </submittedName>
</protein>
<dbReference type="SUPFAM" id="SSF52343">
    <property type="entry name" value="Ferredoxin reductase-like, C-terminal NADP-linked domain"/>
    <property type="match status" value="1"/>
</dbReference>
<organism evidence="9 10">
    <name type="scientific">Belnapia rosea</name>
    <dbReference type="NCBI Taxonomy" id="938405"/>
    <lineage>
        <taxon>Bacteria</taxon>
        <taxon>Pseudomonadati</taxon>
        <taxon>Pseudomonadota</taxon>
        <taxon>Alphaproteobacteria</taxon>
        <taxon>Acetobacterales</taxon>
        <taxon>Roseomonadaceae</taxon>
        <taxon>Belnapia</taxon>
    </lineage>
</organism>
<evidence type="ECO:0000256" key="2">
    <source>
        <dbReference type="ARBA" id="ARBA00022714"/>
    </source>
</evidence>
<dbReference type="CDD" id="cd00207">
    <property type="entry name" value="fer2"/>
    <property type="match status" value="1"/>
</dbReference>
<proteinExistence type="predicted"/>
<dbReference type="CDD" id="cd06185">
    <property type="entry name" value="PDR_like"/>
    <property type="match status" value="1"/>
</dbReference>
<reference evidence="9 10" key="1">
    <citation type="submission" date="2016-10" db="EMBL/GenBank/DDBJ databases">
        <authorList>
            <person name="de Groot N.N."/>
        </authorList>
    </citation>
    <scope>NUCLEOTIDE SEQUENCE [LARGE SCALE GENOMIC DNA]</scope>
    <source>
        <strain evidence="9 10">CPCC 100156</strain>
    </source>
</reference>
<dbReference type="PROSITE" id="PS00197">
    <property type="entry name" value="2FE2S_FER_1"/>
    <property type="match status" value="1"/>
</dbReference>
<evidence type="ECO:0000256" key="5">
    <source>
        <dbReference type="ARBA" id="ARBA00023004"/>
    </source>
</evidence>
<gene>
    <name evidence="9" type="ORF">SAMN04487779_100345</name>
</gene>
<evidence type="ECO:0000259" key="7">
    <source>
        <dbReference type="PROSITE" id="PS51085"/>
    </source>
</evidence>
<sequence length="315" mass="34047">MTARIIQKLRVAAVAESTPEVRVYTLEHPRKPLLPDWSAGAHVDLRLPDGRMRQYSLCGEPGPQPRWQIAVKRETVGRGGSAWVHDSLAPGTEVQVSAPRNNFPLAAGAVRHVLVGGGIGVTPLLAMARSLAAQGADFTFHLCARSAALAPLLAELRVVCGERLATWFGDEGRRFDAALIGAPEAGVHLYACGPHRLIEAVRAAAAERGWAEAQQHYEVFQPTLDENFKPEPFELRIASTGEVLLVPADRSALDVLRERGFALPSSCELGVCGSCVCGYRDGIVIHRDSVLPVSARQDRMTLCVSRARVSVTVEL</sequence>
<dbReference type="InterPro" id="IPR050415">
    <property type="entry name" value="MRET"/>
</dbReference>
<keyword evidence="4" id="KW-0560">Oxidoreductase</keyword>
<keyword evidence="10" id="KW-1185">Reference proteome</keyword>
<dbReference type="InterPro" id="IPR039261">
    <property type="entry name" value="FNR_nucleotide-bd"/>
</dbReference>
<dbReference type="GO" id="GO:0051537">
    <property type="term" value="F:2 iron, 2 sulfur cluster binding"/>
    <property type="evidence" value="ECO:0007669"/>
    <property type="project" value="UniProtKB-KW"/>
</dbReference>
<evidence type="ECO:0000256" key="6">
    <source>
        <dbReference type="ARBA" id="ARBA00023014"/>
    </source>
</evidence>
<dbReference type="Gene3D" id="3.10.20.30">
    <property type="match status" value="1"/>
</dbReference>
<evidence type="ECO:0000313" key="10">
    <source>
        <dbReference type="Proteomes" id="UP000198925"/>
    </source>
</evidence>
<dbReference type="Gene3D" id="2.40.30.10">
    <property type="entry name" value="Translation factors"/>
    <property type="match status" value="1"/>
</dbReference>
<feature type="domain" description="2Fe-2S ferredoxin-type" evidence="7">
    <location>
        <begin position="233"/>
        <end position="315"/>
    </location>
</feature>
<dbReference type="InterPro" id="IPR036010">
    <property type="entry name" value="2Fe-2S_ferredoxin-like_sf"/>
</dbReference>
<evidence type="ECO:0000313" key="9">
    <source>
        <dbReference type="EMBL" id="SDC91751.1"/>
    </source>
</evidence>
<evidence type="ECO:0000256" key="1">
    <source>
        <dbReference type="ARBA" id="ARBA00022630"/>
    </source>
</evidence>
<dbReference type="InterPro" id="IPR017927">
    <property type="entry name" value="FAD-bd_FR_type"/>
</dbReference>
<dbReference type="PANTHER" id="PTHR47354">
    <property type="entry name" value="NADH OXIDOREDUCTASE HCR"/>
    <property type="match status" value="1"/>
</dbReference>
<dbReference type="InterPro" id="IPR017938">
    <property type="entry name" value="Riboflavin_synthase-like_b-brl"/>
</dbReference>
<dbReference type="EMBL" id="FMZX01000003">
    <property type="protein sequence ID" value="SDC91751.1"/>
    <property type="molecule type" value="Genomic_DNA"/>
</dbReference>
<dbReference type="InterPro" id="IPR006058">
    <property type="entry name" value="2Fe2S_fd_BS"/>
</dbReference>
<dbReference type="RefSeq" id="WP_090662532.1">
    <property type="nucleotide sequence ID" value="NZ_FMZX01000003.1"/>
</dbReference>
<dbReference type="InterPro" id="IPR012675">
    <property type="entry name" value="Beta-grasp_dom_sf"/>
</dbReference>
<dbReference type="SUPFAM" id="SSF63380">
    <property type="entry name" value="Riboflavin synthase domain-like"/>
    <property type="match status" value="1"/>
</dbReference>
<dbReference type="Proteomes" id="UP000198925">
    <property type="component" value="Unassembled WGS sequence"/>
</dbReference>
<keyword evidence="9" id="KW-0489">Methyltransferase</keyword>
<keyword evidence="9" id="KW-0808">Transferase</keyword>
<dbReference type="GO" id="GO:0032259">
    <property type="term" value="P:methylation"/>
    <property type="evidence" value="ECO:0007669"/>
    <property type="project" value="UniProtKB-KW"/>
</dbReference>
<keyword evidence="5" id="KW-0408">Iron</keyword>
<evidence type="ECO:0000259" key="8">
    <source>
        <dbReference type="PROSITE" id="PS51384"/>
    </source>
</evidence>
<dbReference type="Gene3D" id="3.40.50.80">
    <property type="entry name" value="Nucleotide-binding domain of ferredoxin-NADP reductase (FNR) module"/>
    <property type="match status" value="1"/>
</dbReference>
<keyword evidence="6" id="KW-0411">Iron-sulfur</keyword>
<dbReference type="PRINTS" id="PR00409">
    <property type="entry name" value="PHDIOXRDTASE"/>
</dbReference>
<dbReference type="GO" id="GO:0016491">
    <property type="term" value="F:oxidoreductase activity"/>
    <property type="evidence" value="ECO:0007669"/>
    <property type="project" value="UniProtKB-KW"/>
</dbReference>
<dbReference type="PROSITE" id="PS51085">
    <property type="entry name" value="2FE2S_FER_2"/>
    <property type="match status" value="1"/>
</dbReference>
<dbReference type="PANTHER" id="PTHR47354:SF1">
    <property type="entry name" value="CARNITINE MONOOXYGENASE REDUCTASE SUBUNIT"/>
    <property type="match status" value="1"/>
</dbReference>
<evidence type="ECO:0000256" key="4">
    <source>
        <dbReference type="ARBA" id="ARBA00023002"/>
    </source>
</evidence>
<dbReference type="AlphaFoldDB" id="A0A1G6QHX2"/>
<keyword evidence="1" id="KW-0285">Flavoprotein</keyword>
<accession>A0A1G6QHX2</accession>
<evidence type="ECO:0000256" key="3">
    <source>
        <dbReference type="ARBA" id="ARBA00022723"/>
    </source>
</evidence>
<keyword evidence="2" id="KW-0001">2Fe-2S</keyword>
<dbReference type="InterPro" id="IPR001041">
    <property type="entry name" value="2Fe-2S_ferredoxin-type"/>
</dbReference>